<protein>
    <recommendedName>
        <fullName evidence="4">PNPLA domain-containing protein</fullName>
    </recommendedName>
</protein>
<proteinExistence type="predicted"/>
<evidence type="ECO:0000259" key="4">
    <source>
        <dbReference type="Pfam" id="PF01734"/>
    </source>
</evidence>
<keyword evidence="6" id="KW-1185">Reference proteome</keyword>
<dbReference type="InterPro" id="IPR016035">
    <property type="entry name" value="Acyl_Trfase/lysoPLipase"/>
</dbReference>
<dbReference type="EMBL" id="JASNWA010000010">
    <property type="protein sequence ID" value="KAK3168258.1"/>
    <property type="molecule type" value="Genomic_DNA"/>
</dbReference>
<dbReference type="GO" id="GO:0046486">
    <property type="term" value="P:glycerolipid metabolic process"/>
    <property type="evidence" value="ECO:0007669"/>
    <property type="project" value="UniProtKB-ARBA"/>
</dbReference>
<gene>
    <name evidence="5" type="ORF">OEA41_004704</name>
</gene>
<organism evidence="5 6">
    <name type="scientific">Lepraria neglecta</name>
    <dbReference type="NCBI Taxonomy" id="209136"/>
    <lineage>
        <taxon>Eukaryota</taxon>
        <taxon>Fungi</taxon>
        <taxon>Dikarya</taxon>
        <taxon>Ascomycota</taxon>
        <taxon>Pezizomycotina</taxon>
        <taxon>Lecanoromycetes</taxon>
        <taxon>OSLEUM clade</taxon>
        <taxon>Lecanoromycetidae</taxon>
        <taxon>Lecanorales</taxon>
        <taxon>Lecanorineae</taxon>
        <taxon>Stereocaulaceae</taxon>
        <taxon>Lepraria</taxon>
    </lineage>
</organism>
<evidence type="ECO:0000256" key="3">
    <source>
        <dbReference type="ARBA" id="ARBA00023098"/>
    </source>
</evidence>
<keyword evidence="2" id="KW-0442">Lipid degradation</keyword>
<evidence type="ECO:0000313" key="6">
    <source>
        <dbReference type="Proteomes" id="UP001276659"/>
    </source>
</evidence>
<dbReference type="Proteomes" id="UP001276659">
    <property type="component" value="Unassembled WGS sequence"/>
</dbReference>
<dbReference type="PANTHER" id="PTHR24185:SF1">
    <property type="entry name" value="CALCIUM-INDEPENDENT PHOSPHOLIPASE A2-GAMMA"/>
    <property type="match status" value="1"/>
</dbReference>
<keyword evidence="1" id="KW-0378">Hydrolase</keyword>
<keyword evidence="3" id="KW-0443">Lipid metabolism</keyword>
<reference evidence="5" key="1">
    <citation type="submission" date="2022-11" db="EMBL/GenBank/DDBJ databases">
        <title>Chromosomal genome sequence assembly and mating type (MAT) locus characterization of the leprose asexual lichenized fungus Lepraria neglecta (Nyl.) Erichsen.</title>
        <authorList>
            <person name="Allen J.L."/>
            <person name="Pfeffer B."/>
        </authorList>
    </citation>
    <scope>NUCLEOTIDE SEQUENCE</scope>
    <source>
        <strain evidence="5">Allen 5258</strain>
    </source>
</reference>
<dbReference type="GO" id="GO:0016042">
    <property type="term" value="P:lipid catabolic process"/>
    <property type="evidence" value="ECO:0007669"/>
    <property type="project" value="UniProtKB-KW"/>
</dbReference>
<dbReference type="GO" id="GO:0019369">
    <property type="term" value="P:arachidonate metabolic process"/>
    <property type="evidence" value="ECO:0007669"/>
    <property type="project" value="TreeGrafter"/>
</dbReference>
<dbReference type="Gene3D" id="3.40.1090.10">
    <property type="entry name" value="Cytosolic phospholipase A2 catalytic domain"/>
    <property type="match status" value="1"/>
</dbReference>
<dbReference type="GO" id="GO:0047499">
    <property type="term" value="F:calcium-independent phospholipase A2 activity"/>
    <property type="evidence" value="ECO:0007669"/>
    <property type="project" value="TreeGrafter"/>
</dbReference>
<dbReference type="PANTHER" id="PTHR24185">
    <property type="entry name" value="CALCIUM-INDEPENDENT PHOSPHOLIPASE A2-GAMMA"/>
    <property type="match status" value="1"/>
</dbReference>
<sequence>MSKAALEDILKRKVLSSGAMLDNREEMETARNIVRLRSYAIPGELDDSAPTILEAARATSAAASYFEPVTIRSLKFVDGALGANNPVDEVWNEALNIWCPNDDILESLVQCFVSIGTGKSGLKPLNERRRLRLKQKEPRNASSVSTETFLNASDTSGLTLTKACRTLD</sequence>
<dbReference type="Pfam" id="PF01734">
    <property type="entry name" value="Patatin"/>
    <property type="match status" value="1"/>
</dbReference>
<evidence type="ECO:0000256" key="1">
    <source>
        <dbReference type="ARBA" id="ARBA00022801"/>
    </source>
</evidence>
<accession>A0AAD9Z0I0</accession>
<feature type="domain" description="PNPLA" evidence="4">
    <location>
        <begin position="22"/>
        <end position="91"/>
    </location>
</feature>
<comment type="caution">
    <text evidence="5">The sequence shown here is derived from an EMBL/GenBank/DDBJ whole genome shotgun (WGS) entry which is preliminary data.</text>
</comment>
<dbReference type="AlphaFoldDB" id="A0AAD9Z0I0"/>
<name>A0AAD9Z0I0_9LECA</name>
<dbReference type="SUPFAM" id="SSF52151">
    <property type="entry name" value="FabD/lysophospholipase-like"/>
    <property type="match status" value="1"/>
</dbReference>
<dbReference type="InterPro" id="IPR002641">
    <property type="entry name" value="PNPLA_dom"/>
</dbReference>
<dbReference type="GO" id="GO:0016020">
    <property type="term" value="C:membrane"/>
    <property type="evidence" value="ECO:0007669"/>
    <property type="project" value="TreeGrafter"/>
</dbReference>
<evidence type="ECO:0000256" key="2">
    <source>
        <dbReference type="ARBA" id="ARBA00022963"/>
    </source>
</evidence>
<evidence type="ECO:0000313" key="5">
    <source>
        <dbReference type="EMBL" id="KAK3168258.1"/>
    </source>
</evidence>